<dbReference type="InterPro" id="IPR019734">
    <property type="entry name" value="TPR_rpt"/>
</dbReference>
<comment type="similarity">
    <text evidence="3">Belongs to the peroxisomal targeting signal receptor family.</text>
</comment>
<evidence type="ECO:0008006" key="11">
    <source>
        <dbReference type="Google" id="ProtNLM"/>
    </source>
</evidence>
<evidence type="ECO:0000256" key="3">
    <source>
        <dbReference type="ARBA" id="ARBA00005348"/>
    </source>
</evidence>
<keyword evidence="4" id="KW-0963">Cytoplasm</keyword>
<dbReference type="InterPro" id="IPR011990">
    <property type="entry name" value="TPR-like_helical_dom_sf"/>
</dbReference>
<dbReference type="AlphaFoldDB" id="A0ABD0XX92"/>
<protein>
    <recommendedName>
        <fullName evidence="11">Peroxin-5</fullName>
    </recommendedName>
</protein>
<comment type="subcellular location">
    <subcellularLocation>
        <location evidence="2">Cytoplasm</location>
    </subcellularLocation>
    <subcellularLocation>
        <location evidence="1">Peroxisome</location>
    </subcellularLocation>
</comment>
<dbReference type="SMART" id="SM00028">
    <property type="entry name" value="TPR"/>
    <property type="match status" value="4"/>
</dbReference>
<evidence type="ECO:0000256" key="8">
    <source>
        <dbReference type="PROSITE-ProRule" id="PRU00339"/>
    </source>
</evidence>
<comment type="caution">
    <text evidence="9">The sequence shown here is derived from an EMBL/GenBank/DDBJ whole genome shotgun (WGS) entry which is preliminary data.</text>
</comment>
<keyword evidence="10" id="KW-1185">Reference proteome</keyword>
<dbReference type="SUPFAM" id="SSF48452">
    <property type="entry name" value="TPR-like"/>
    <property type="match status" value="1"/>
</dbReference>
<dbReference type="EMBL" id="JBFDAA010000019">
    <property type="protein sequence ID" value="KAL1115876.1"/>
    <property type="molecule type" value="Genomic_DNA"/>
</dbReference>
<proteinExistence type="inferred from homology"/>
<feature type="repeat" description="TPR" evidence="8">
    <location>
        <begin position="224"/>
        <end position="257"/>
    </location>
</feature>
<feature type="repeat" description="TPR" evidence="8">
    <location>
        <begin position="190"/>
        <end position="223"/>
    </location>
</feature>
<evidence type="ECO:0000256" key="6">
    <source>
        <dbReference type="ARBA" id="ARBA00022803"/>
    </source>
</evidence>
<sequence>MTGSTDSGTGSWVSEFTDFTNSPKDYTFTKDNPLVDLPDPLDEGRKRLSAGDLPSAVLCFEAAVTKEPDNPLAWQLLGSTQAENEQDPQAISALRKCLQIEPNNLTALMSLAVCFTNENYQSQACKVLKEWLRANPKYTDLVPSSENDFESAFLGLSLMTGIFCIRELHDQVKGMYLEAARRNPTETIDADVQCGLGVLFNLSSETDRAVDCFKVALQARPDDAALWNRLGATLANGSRSEEAIDAYRNALQLSPGFIRARYNLGISCVHLGAHREAAEHLLTALNQQAAGRGVQGEKYTAMSDTIWTTLRLVTSILERPDLVSVINSR</sequence>
<dbReference type="PANTHER" id="PTHR10130:SF0">
    <property type="entry name" value="GH08708P"/>
    <property type="match status" value="1"/>
</dbReference>
<gene>
    <name evidence="9" type="ORF">AAG570_006165</name>
</gene>
<accession>A0ABD0XX92</accession>
<dbReference type="PANTHER" id="PTHR10130">
    <property type="entry name" value="PEROXISOMAL TARGETING SIGNAL 1 RECEPTOR PEX5"/>
    <property type="match status" value="1"/>
</dbReference>
<dbReference type="Gene3D" id="1.25.40.10">
    <property type="entry name" value="Tetratricopeptide repeat domain"/>
    <property type="match status" value="1"/>
</dbReference>
<dbReference type="Pfam" id="PF13432">
    <property type="entry name" value="TPR_16"/>
    <property type="match status" value="2"/>
</dbReference>
<dbReference type="GO" id="GO:0005777">
    <property type="term" value="C:peroxisome"/>
    <property type="evidence" value="ECO:0007669"/>
    <property type="project" value="UniProtKB-SubCell"/>
</dbReference>
<organism evidence="9 10">
    <name type="scientific">Ranatra chinensis</name>
    <dbReference type="NCBI Taxonomy" id="642074"/>
    <lineage>
        <taxon>Eukaryota</taxon>
        <taxon>Metazoa</taxon>
        <taxon>Ecdysozoa</taxon>
        <taxon>Arthropoda</taxon>
        <taxon>Hexapoda</taxon>
        <taxon>Insecta</taxon>
        <taxon>Pterygota</taxon>
        <taxon>Neoptera</taxon>
        <taxon>Paraneoptera</taxon>
        <taxon>Hemiptera</taxon>
        <taxon>Heteroptera</taxon>
        <taxon>Panheteroptera</taxon>
        <taxon>Nepomorpha</taxon>
        <taxon>Nepidae</taxon>
        <taxon>Ranatrinae</taxon>
        <taxon>Ranatra</taxon>
    </lineage>
</organism>
<evidence type="ECO:0000313" key="9">
    <source>
        <dbReference type="EMBL" id="KAL1115876.1"/>
    </source>
</evidence>
<evidence type="ECO:0000256" key="2">
    <source>
        <dbReference type="ARBA" id="ARBA00004496"/>
    </source>
</evidence>
<dbReference type="InterPro" id="IPR024111">
    <property type="entry name" value="PEX5/PEX5L"/>
</dbReference>
<keyword evidence="6 8" id="KW-0802">TPR repeat</keyword>
<keyword evidence="5" id="KW-0677">Repeat</keyword>
<evidence type="ECO:0000313" key="10">
    <source>
        <dbReference type="Proteomes" id="UP001558652"/>
    </source>
</evidence>
<dbReference type="Proteomes" id="UP001558652">
    <property type="component" value="Unassembled WGS sequence"/>
</dbReference>
<dbReference type="PROSITE" id="PS50005">
    <property type="entry name" value="TPR"/>
    <property type="match status" value="3"/>
</dbReference>
<evidence type="ECO:0000256" key="5">
    <source>
        <dbReference type="ARBA" id="ARBA00022737"/>
    </source>
</evidence>
<feature type="repeat" description="TPR" evidence="8">
    <location>
        <begin position="71"/>
        <end position="104"/>
    </location>
</feature>
<name>A0ABD0XX92_9HEMI</name>
<evidence type="ECO:0000256" key="4">
    <source>
        <dbReference type="ARBA" id="ARBA00022490"/>
    </source>
</evidence>
<evidence type="ECO:0000256" key="7">
    <source>
        <dbReference type="ARBA" id="ARBA00023140"/>
    </source>
</evidence>
<evidence type="ECO:0000256" key="1">
    <source>
        <dbReference type="ARBA" id="ARBA00004275"/>
    </source>
</evidence>
<keyword evidence="7" id="KW-0576">Peroxisome</keyword>
<reference evidence="9 10" key="1">
    <citation type="submission" date="2024-07" db="EMBL/GenBank/DDBJ databases">
        <title>Chromosome-level genome assembly of the water stick insect Ranatra chinensis (Heteroptera: Nepidae).</title>
        <authorList>
            <person name="Liu X."/>
        </authorList>
    </citation>
    <scope>NUCLEOTIDE SEQUENCE [LARGE SCALE GENOMIC DNA]</scope>
    <source>
        <strain evidence="9">Cailab_2021Rc</strain>
        <tissue evidence="9">Muscle</tissue>
    </source>
</reference>